<feature type="transmembrane region" description="Helical" evidence="9">
    <location>
        <begin position="24"/>
        <end position="45"/>
    </location>
</feature>
<name>A0A0K1E797_CHOCO</name>
<comment type="subcellular location">
    <subcellularLocation>
        <location evidence="1">Cell membrane</location>
        <topology evidence="1">Multi-pass membrane protein</topology>
    </subcellularLocation>
</comment>
<protein>
    <submittedName>
        <fullName evidence="12">ABC transporter</fullName>
    </submittedName>
</protein>
<feature type="domain" description="ABC transporter" evidence="10">
    <location>
        <begin position="336"/>
        <end position="571"/>
    </location>
</feature>
<evidence type="ECO:0000256" key="3">
    <source>
        <dbReference type="ARBA" id="ARBA00022475"/>
    </source>
</evidence>
<dbReference type="SUPFAM" id="SSF52540">
    <property type="entry name" value="P-loop containing nucleoside triphosphate hydrolases"/>
    <property type="match status" value="1"/>
</dbReference>
<keyword evidence="4 9" id="KW-0812">Transmembrane</keyword>
<sequence>MIRGLLSVGERLAGRREPRFYKGLLYAVGEAAAMSASYALLYLFLDEALSGRLTHRALVHLSLGLVLTMVAQIALAQPATEHIFNAAHALMGDARIRMADHLRRLPMGFFTGRRSGELAGVLTTDIALVEDLWSHLFGVFAANLVLPVFVGVGLCVLDWRLGAAVLITLPLAFVTLGATMPIFTRHMTRVAEAMADTNARIVEYVQGIAVLRLFGRHGEGFGRLRRSMEALRDAMIRTEVAPAPLLSIYGFTVEMSFVLVALAGSYLMLGGSLEPRTLLLFLMVSAGVSRRLADFGVALLGLRGANTALTRIEALFDEKTLAEPSGPPPPLEHFDIQLDGVSFAYEKERVLHGVSATLPERRLTALVGPSGSGKSTLVHLIARLWDVPRDKGAIWIGGVDIRDLSFEALHRHIAMVFQDVVLFSGTVLENLRVGKPGATRDEVIAAAKAAQAHAFIERLPRGYDTLLGEGGNALSGGEKQRLSIARAVLKDAPIVLLDEATASVDASIEAELQQAIDELVRSKTVVVIAHRLRSIQRADQILVLDGGRIVERGKHDALLAEGGFYARLWREQERARGWKLGPREGADGAVREVVHA</sequence>
<feature type="transmembrane region" description="Helical" evidence="9">
    <location>
        <begin position="164"/>
        <end position="184"/>
    </location>
</feature>
<dbReference type="Gene3D" id="1.20.1560.10">
    <property type="entry name" value="ABC transporter type 1, transmembrane domain"/>
    <property type="match status" value="1"/>
</dbReference>
<dbReference type="AlphaFoldDB" id="A0A0K1E797"/>
<dbReference type="RefSeq" id="WP_050435704.1">
    <property type="nucleotide sequence ID" value="NZ_CP012159.1"/>
</dbReference>
<dbReference type="InterPro" id="IPR011527">
    <property type="entry name" value="ABC1_TM_dom"/>
</dbReference>
<evidence type="ECO:0000313" key="12">
    <source>
        <dbReference type="EMBL" id="AKT36729.1"/>
    </source>
</evidence>
<evidence type="ECO:0000256" key="4">
    <source>
        <dbReference type="ARBA" id="ARBA00022692"/>
    </source>
</evidence>
<dbReference type="Pfam" id="PF00664">
    <property type="entry name" value="ABC_membrane"/>
    <property type="match status" value="1"/>
</dbReference>
<dbReference type="SMART" id="SM00382">
    <property type="entry name" value="AAA"/>
    <property type="match status" value="1"/>
</dbReference>
<evidence type="ECO:0000256" key="6">
    <source>
        <dbReference type="ARBA" id="ARBA00022840"/>
    </source>
</evidence>
<dbReference type="InterPro" id="IPR017871">
    <property type="entry name" value="ABC_transporter-like_CS"/>
</dbReference>
<feature type="domain" description="ABC transmembrane type-1" evidence="11">
    <location>
        <begin position="23"/>
        <end position="304"/>
    </location>
</feature>
<dbReference type="CDD" id="cd07346">
    <property type="entry name" value="ABC_6TM_exporters"/>
    <property type="match status" value="1"/>
</dbReference>
<dbReference type="InterPro" id="IPR039421">
    <property type="entry name" value="Type_1_exporter"/>
</dbReference>
<evidence type="ECO:0000313" key="13">
    <source>
        <dbReference type="Proteomes" id="UP000067626"/>
    </source>
</evidence>
<keyword evidence="5" id="KW-0547">Nucleotide-binding</keyword>
<evidence type="ECO:0000256" key="1">
    <source>
        <dbReference type="ARBA" id="ARBA00004651"/>
    </source>
</evidence>
<evidence type="ECO:0000259" key="11">
    <source>
        <dbReference type="PROSITE" id="PS50929"/>
    </source>
</evidence>
<dbReference type="GO" id="GO:0005886">
    <property type="term" value="C:plasma membrane"/>
    <property type="evidence" value="ECO:0007669"/>
    <property type="project" value="UniProtKB-SubCell"/>
</dbReference>
<dbReference type="STRING" id="52.CMC5_008500"/>
<keyword evidence="8 9" id="KW-0472">Membrane</keyword>
<dbReference type="OrthoDB" id="9760168at2"/>
<dbReference type="InterPro" id="IPR003439">
    <property type="entry name" value="ABC_transporter-like_ATP-bd"/>
</dbReference>
<dbReference type="GO" id="GO:0140359">
    <property type="term" value="F:ABC-type transporter activity"/>
    <property type="evidence" value="ECO:0007669"/>
    <property type="project" value="InterPro"/>
</dbReference>
<feature type="transmembrane region" description="Helical" evidence="9">
    <location>
        <begin position="132"/>
        <end position="157"/>
    </location>
</feature>
<dbReference type="PANTHER" id="PTHR24221">
    <property type="entry name" value="ATP-BINDING CASSETTE SUB-FAMILY B"/>
    <property type="match status" value="1"/>
</dbReference>
<evidence type="ECO:0000256" key="9">
    <source>
        <dbReference type="SAM" id="Phobius"/>
    </source>
</evidence>
<dbReference type="SUPFAM" id="SSF90123">
    <property type="entry name" value="ABC transporter transmembrane region"/>
    <property type="match status" value="1"/>
</dbReference>
<dbReference type="InterPro" id="IPR036640">
    <property type="entry name" value="ABC1_TM_sf"/>
</dbReference>
<organism evidence="12 13">
    <name type="scientific">Chondromyces crocatus</name>
    <dbReference type="NCBI Taxonomy" id="52"/>
    <lineage>
        <taxon>Bacteria</taxon>
        <taxon>Pseudomonadati</taxon>
        <taxon>Myxococcota</taxon>
        <taxon>Polyangia</taxon>
        <taxon>Polyangiales</taxon>
        <taxon>Polyangiaceae</taxon>
        <taxon>Chondromyces</taxon>
    </lineage>
</organism>
<feature type="transmembrane region" description="Helical" evidence="9">
    <location>
        <begin position="57"/>
        <end position="75"/>
    </location>
</feature>
<dbReference type="Proteomes" id="UP000067626">
    <property type="component" value="Chromosome"/>
</dbReference>
<dbReference type="EMBL" id="CP012159">
    <property type="protein sequence ID" value="AKT36729.1"/>
    <property type="molecule type" value="Genomic_DNA"/>
</dbReference>
<dbReference type="Gene3D" id="3.40.50.300">
    <property type="entry name" value="P-loop containing nucleotide triphosphate hydrolases"/>
    <property type="match status" value="1"/>
</dbReference>
<accession>A0A0K1E797</accession>
<dbReference type="InterPro" id="IPR027417">
    <property type="entry name" value="P-loop_NTPase"/>
</dbReference>
<evidence type="ECO:0000259" key="10">
    <source>
        <dbReference type="PROSITE" id="PS50893"/>
    </source>
</evidence>
<proteinExistence type="predicted"/>
<keyword evidence="7 9" id="KW-1133">Transmembrane helix</keyword>
<keyword evidence="13" id="KW-1185">Reference proteome</keyword>
<keyword evidence="6" id="KW-0067">ATP-binding</keyword>
<gene>
    <name evidence="12" type="ORF">CMC5_008500</name>
</gene>
<dbReference type="PANTHER" id="PTHR24221:SF397">
    <property type="entry name" value="ABC TRANSPORTER, ATP-BINDING TRANSMEMBRANE PROTEIN"/>
    <property type="match status" value="1"/>
</dbReference>
<dbReference type="KEGG" id="ccro:CMC5_008500"/>
<evidence type="ECO:0000256" key="2">
    <source>
        <dbReference type="ARBA" id="ARBA00022448"/>
    </source>
</evidence>
<dbReference type="GO" id="GO:0034040">
    <property type="term" value="F:ATPase-coupled lipid transmembrane transporter activity"/>
    <property type="evidence" value="ECO:0007669"/>
    <property type="project" value="TreeGrafter"/>
</dbReference>
<dbReference type="FunFam" id="3.40.50.300:FF:000221">
    <property type="entry name" value="Multidrug ABC transporter ATP-binding protein"/>
    <property type="match status" value="1"/>
</dbReference>
<dbReference type="Pfam" id="PF00005">
    <property type="entry name" value="ABC_tran"/>
    <property type="match status" value="1"/>
</dbReference>
<dbReference type="GO" id="GO:0016887">
    <property type="term" value="F:ATP hydrolysis activity"/>
    <property type="evidence" value="ECO:0007669"/>
    <property type="project" value="InterPro"/>
</dbReference>
<keyword evidence="2" id="KW-0813">Transport</keyword>
<evidence type="ECO:0000256" key="8">
    <source>
        <dbReference type="ARBA" id="ARBA00023136"/>
    </source>
</evidence>
<dbReference type="PROSITE" id="PS00211">
    <property type="entry name" value="ABC_TRANSPORTER_1"/>
    <property type="match status" value="1"/>
</dbReference>
<reference evidence="12 13" key="1">
    <citation type="submission" date="2015-07" db="EMBL/GenBank/DDBJ databases">
        <title>Genome analysis of myxobacterium Chondromyces crocatus Cm c5 reveals a high potential for natural compound synthesis and the genetic basis for the loss of fruiting body formation.</title>
        <authorList>
            <person name="Zaburannyi N."/>
            <person name="Bunk B."/>
            <person name="Maier J."/>
            <person name="Overmann J."/>
            <person name="Mueller R."/>
        </authorList>
    </citation>
    <scope>NUCLEOTIDE SEQUENCE [LARGE SCALE GENOMIC DNA]</scope>
    <source>
        <strain evidence="12 13">Cm c5</strain>
    </source>
</reference>
<dbReference type="PROSITE" id="PS50893">
    <property type="entry name" value="ABC_TRANSPORTER_2"/>
    <property type="match status" value="1"/>
</dbReference>
<dbReference type="PROSITE" id="PS50929">
    <property type="entry name" value="ABC_TM1F"/>
    <property type="match status" value="1"/>
</dbReference>
<evidence type="ECO:0000256" key="5">
    <source>
        <dbReference type="ARBA" id="ARBA00022741"/>
    </source>
</evidence>
<keyword evidence="3" id="KW-1003">Cell membrane</keyword>
<evidence type="ECO:0000256" key="7">
    <source>
        <dbReference type="ARBA" id="ARBA00022989"/>
    </source>
</evidence>
<dbReference type="InterPro" id="IPR003593">
    <property type="entry name" value="AAA+_ATPase"/>
</dbReference>
<dbReference type="GO" id="GO:0005524">
    <property type="term" value="F:ATP binding"/>
    <property type="evidence" value="ECO:0007669"/>
    <property type="project" value="UniProtKB-KW"/>
</dbReference>